<protein>
    <submittedName>
        <fullName evidence="1">Uncharacterized protein</fullName>
    </submittedName>
</protein>
<accession>A0A251NZL2</accession>
<gene>
    <name evidence="1" type="ORF">PRUPE_6G338900</name>
</gene>
<dbReference type="Proteomes" id="UP000006882">
    <property type="component" value="Chromosome G6"/>
</dbReference>
<evidence type="ECO:0000313" key="2">
    <source>
        <dbReference type="Proteomes" id="UP000006882"/>
    </source>
</evidence>
<name>A0A251NZL2_PRUPE</name>
<dbReference type="EMBL" id="CM007656">
    <property type="protein sequence ID" value="ONI04773.1"/>
    <property type="molecule type" value="Genomic_DNA"/>
</dbReference>
<proteinExistence type="predicted"/>
<organism evidence="1 2">
    <name type="scientific">Prunus persica</name>
    <name type="common">Peach</name>
    <name type="synonym">Amygdalus persica</name>
    <dbReference type="NCBI Taxonomy" id="3760"/>
    <lineage>
        <taxon>Eukaryota</taxon>
        <taxon>Viridiplantae</taxon>
        <taxon>Streptophyta</taxon>
        <taxon>Embryophyta</taxon>
        <taxon>Tracheophyta</taxon>
        <taxon>Spermatophyta</taxon>
        <taxon>Magnoliopsida</taxon>
        <taxon>eudicotyledons</taxon>
        <taxon>Gunneridae</taxon>
        <taxon>Pentapetalae</taxon>
        <taxon>rosids</taxon>
        <taxon>fabids</taxon>
        <taxon>Rosales</taxon>
        <taxon>Rosaceae</taxon>
        <taxon>Amygdaloideae</taxon>
        <taxon>Amygdaleae</taxon>
        <taxon>Prunus</taxon>
    </lineage>
</organism>
<reference evidence="1 2" key="1">
    <citation type="journal article" date="2013" name="Nat. Genet.">
        <title>The high-quality draft genome of peach (Prunus persica) identifies unique patterns of genetic diversity, domestication and genome evolution.</title>
        <authorList>
            <consortium name="International Peach Genome Initiative"/>
            <person name="Verde I."/>
            <person name="Abbott A.G."/>
            <person name="Scalabrin S."/>
            <person name="Jung S."/>
            <person name="Shu S."/>
            <person name="Marroni F."/>
            <person name="Zhebentyayeva T."/>
            <person name="Dettori M.T."/>
            <person name="Grimwood J."/>
            <person name="Cattonaro F."/>
            <person name="Zuccolo A."/>
            <person name="Rossini L."/>
            <person name="Jenkins J."/>
            <person name="Vendramin E."/>
            <person name="Meisel L.A."/>
            <person name="Decroocq V."/>
            <person name="Sosinski B."/>
            <person name="Prochnik S."/>
            <person name="Mitros T."/>
            <person name="Policriti A."/>
            <person name="Cipriani G."/>
            <person name="Dondini L."/>
            <person name="Ficklin S."/>
            <person name="Goodstein D.M."/>
            <person name="Xuan P."/>
            <person name="Del Fabbro C."/>
            <person name="Aramini V."/>
            <person name="Copetti D."/>
            <person name="Gonzalez S."/>
            <person name="Horner D.S."/>
            <person name="Falchi R."/>
            <person name="Lucas S."/>
            <person name="Mica E."/>
            <person name="Maldonado J."/>
            <person name="Lazzari B."/>
            <person name="Bielenberg D."/>
            <person name="Pirona R."/>
            <person name="Miculan M."/>
            <person name="Barakat A."/>
            <person name="Testolin R."/>
            <person name="Stella A."/>
            <person name="Tartarini S."/>
            <person name="Tonutti P."/>
            <person name="Arus P."/>
            <person name="Orellana A."/>
            <person name="Wells C."/>
            <person name="Main D."/>
            <person name="Vizzotto G."/>
            <person name="Silva H."/>
            <person name="Salamini F."/>
            <person name="Schmutz J."/>
            <person name="Morgante M."/>
            <person name="Rokhsar D.S."/>
        </authorList>
    </citation>
    <scope>NUCLEOTIDE SEQUENCE [LARGE SCALE GENOMIC DNA]</scope>
    <source>
        <strain evidence="2">cv. Nemared</strain>
    </source>
</reference>
<sequence length="62" mass="6926">MLNSTKAYGAMLHWRSLKLSLVKFGANDFAITKQIYDFCFRAPDGLTVVSASIFGGLWTTKH</sequence>
<dbReference type="Gramene" id="ONI04773">
    <property type="protein sequence ID" value="ONI04773"/>
    <property type="gene ID" value="PRUPE_6G338900"/>
</dbReference>
<keyword evidence="2" id="KW-1185">Reference proteome</keyword>
<dbReference type="AlphaFoldDB" id="A0A251NZL2"/>
<evidence type="ECO:0000313" key="1">
    <source>
        <dbReference type="EMBL" id="ONI04773.1"/>
    </source>
</evidence>